<dbReference type="EMBL" id="KN822011">
    <property type="protein sequence ID" value="KIM67691.1"/>
    <property type="molecule type" value="Genomic_DNA"/>
</dbReference>
<feature type="transmembrane region" description="Helical" evidence="2">
    <location>
        <begin position="28"/>
        <end position="51"/>
    </location>
</feature>
<keyword evidence="2" id="KW-0812">Transmembrane</keyword>
<evidence type="ECO:0000313" key="3">
    <source>
        <dbReference type="EMBL" id="KIM67691.1"/>
    </source>
</evidence>
<name>A0A0C3EIF5_9AGAM</name>
<organism evidence="3 4">
    <name type="scientific">Scleroderma citrinum Foug A</name>
    <dbReference type="NCBI Taxonomy" id="1036808"/>
    <lineage>
        <taxon>Eukaryota</taxon>
        <taxon>Fungi</taxon>
        <taxon>Dikarya</taxon>
        <taxon>Basidiomycota</taxon>
        <taxon>Agaricomycotina</taxon>
        <taxon>Agaricomycetes</taxon>
        <taxon>Agaricomycetidae</taxon>
        <taxon>Boletales</taxon>
        <taxon>Sclerodermatineae</taxon>
        <taxon>Sclerodermataceae</taxon>
        <taxon>Scleroderma</taxon>
    </lineage>
</organism>
<evidence type="ECO:0000256" key="2">
    <source>
        <dbReference type="SAM" id="Phobius"/>
    </source>
</evidence>
<dbReference type="OrthoDB" id="2664448at2759"/>
<dbReference type="HOGENOM" id="CLU_1349604_0_0_1"/>
<accession>A0A0C3EIF5</accession>
<protein>
    <submittedName>
        <fullName evidence="3">Uncharacterized protein</fullName>
    </submittedName>
</protein>
<sequence length="203" mass="22444">MAPTYSLPSFPSPPRTTQHVNQGANRSLVSLLLLALFLGACVGYVPIYLLYRCWEARRLKNSSNASKMETWTVVHSFGSRHPDNKDNHSNIETTFEGLSGTRITQSEEQTFRSDTSFRPTLPPRAVLADRVGSDRSLSHDRAAQIIANPKLAPVQGPLRPLSTENPSYGRQLSTLFLLLCARFKRRQKDSGGSMDEGRSGGAI</sequence>
<evidence type="ECO:0000256" key="1">
    <source>
        <dbReference type="SAM" id="MobiDB-lite"/>
    </source>
</evidence>
<reference evidence="4" key="2">
    <citation type="submission" date="2015-01" db="EMBL/GenBank/DDBJ databases">
        <title>Evolutionary Origins and Diversification of the Mycorrhizal Mutualists.</title>
        <authorList>
            <consortium name="DOE Joint Genome Institute"/>
            <consortium name="Mycorrhizal Genomics Consortium"/>
            <person name="Kohler A."/>
            <person name="Kuo A."/>
            <person name="Nagy L.G."/>
            <person name="Floudas D."/>
            <person name="Copeland A."/>
            <person name="Barry K.W."/>
            <person name="Cichocki N."/>
            <person name="Veneault-Fourrey C."/>
            <person name="LaButti K."/>
            <person name="Lindquist E.A."/>
            <person name="Lipzen A."/>
            <person name="Lundell T."/>
            <person name="Morin E."/>
            <person name="Murat C."/>
            <person name="Riley R."/>
            <person name="Ohm R."/>
            <person name="Sun H."/>
            <person name="Tunlid A."/>
            <person name="Henrissat B."/>
            <person name="Grigoriev I.V."/>
            <person name="Hibbett D.S."/>
            <person name="Martin F."/>
        </authorList>
    </citation>
    <scope>NUCLEOTIDE SEQUENCE [LARGE SCALE GENOMIC DNA]</scope>
    <source>
        <strain evidence="4">Foug A</strain>
    </source>
</reference>
<dbReference type="InParanoid" id="A0A0C3EIF5"/>
<reference evidence="3 4" key="1">
    <citation type="submission" date="2014-04" db="EMBL/GenBank/DDBJ databases">
        <authorList>
            <consortium name="DOE Joint Genome Institute"/>
            <person name="Kuo A."/>
            <person name="Kohler A."/>
            <person name="Nagy L.G."/>
            <person name="Floudas D."/>
            <person name="Copeland A."/>
            <person name="Barry K.W."/>
            <person name="Cichocki N."/>
            <person name="Veneault-Fourrey C."/>
            <person name="LaButti K."/>
            <person name="Lindquist E.A."/>
            <person name="Lipzen A."/>
            <person name="Lundell T."/>
            <person name="Morin E."/>
            <person name="Murat C."/>
            <person name="Sun H."/>
            <person name="Tunlid A."/>
            <person name="Henrissat B."/>
            <person name="Grigoriev I.V."/>
            <person name="Hibbett D.S."/>
            <person name="Martin F."/>
            <person name="Nordberg H.P."/>
            <person name="Cantor M.N."/>
            <person name="Hua S.X."/>
        </authorList>
    </citation>
    <scope>NUCLEOTIDE SEQUENCE [LARGE SCALE GENOMIC DNA]</scope>
    <source>
        <strain evidence="3 4">Foug A</strain>
    </source>
</reference>
<evidence type="ECO:0000313" key="4">
    <source>
        <dbReference type="Proteomes" id="UP000053989"/>
    </source>
</evidence>
<feature type="region of interest" description="Disordered" evidence="1">
    <location>
        <begin position="1"/>
        <end position="21"/>
    </location>
</feature>
<dbReference type="AlphaFoldDB" id="A0A0C3EIF5"/>
<proteinExistence type="predicted"/>
<keyword evidence="4" id="KW-1185">Reference proteome</keyword>
<keyword evidence="2" id="KW-0472">Membrane</keyword>
<keyword evidence="2" id="KW-1133">Transmembrane helix</keyword>
<dbReference type="Proteomes" id="UP000053989">
    <property type="component" value="Unassembled WGS sequence"/>
</dbReference>
<gene>
    <name evidence="3" type="ORF">SCLCIDRAFT_1209794</name>
</gene>